<evidence type="ECO:0000256" key="1">
    <source>
        <dbReference type="ARBA" id="ARBA00009764"/>
    </source>
</evidence>
<protein>
    <recommendedName>
        <fullName evidence="5">Flagellar hook-associated protein 2</fullName>
        <shortName evidence="5">HAP2</shortName>
    </recommendedName>
    <alternativeName>
        <fullName evidence="5">Flagellar cap protein</fullName>
    </alternativeName>
</protein>
<evidence type="ECO:0000259" key="6">
    <source>
        <dbReference type="Pfam" id="PF02465"/>
    </source>
</evidence>
<feature type="domain" description="Flagellar hook-associated protein 2 N-terminal" evidence="6">
    <location>
        <begin position="13"/>
        <end position="110"/>
    </location>
</feature>
<dbReference type="GO" id="GO:0071973">
    <property type="term" value="P:bacterial-type flagellum-dependent cell motility"/>
    <property type="evidence" value="ECO:0007669"/>
    <property type="project" value="TreeGrafter"/>
</dbReference>
<keyword evidence="8" id="KW-0969">Cilium</keyword>
<dbReference type="Pfam" id="PF07195">
    <property type="entry name" value="FliD_C"/>
    <property type="match status" value="1"/>
</dbReference>
<keyword evidence="9" id="KW-1185">Reference proteome</keyword>
<evidence type="ECO:0000313" key="9">
    <source>
        <dbReference type="Proteomes" id="UP000464468"/>
    </source>
</evidence>
<gene>
    <name evidence="8" type="primary">fliD</name>
    <name evidence="8" type="ORF">GVO57_04185</name>
</gene>
<sequence length="469" mass="47767">MTSITQALGQGAGIDTKALVGQLVDAQFANRTREIGTRQEKLTAQISALSRLRSGLSGFSTALTSLVDSGSLSTQPASADPAVLGVGRLPGANVAGLSAEVEVRQLAAAQVVTSPLLPGRAAPVGRGQLTISLGTVDWAGDVPNGLAPRPGSTPVTVTIGEGNDSLQGLASAINAARAGLTASVISDADGARLSIKGPTGVEQGFTITAAEDPAAPGLGAFAFAPGAAAMAVTRKAADSVVAVDGVAVRRPGNSITDLVPGIRLDLVRADPGRAVAVTTAPQTAGLAQAVADIVATYNELINIARADTDPVAGVLSGDAGGRAFMAQLGGLTNRPINPAAAPGEPLTLGELGVATGRDGTLTLDPARLQRVLADTPAAVERMLTVGLGRELRQISSDLTRRGGGIAASEAGFQRLSRQLSEEQSELTREADQLRTRLTRQFAGMDARVSAYRATQSFLDQQIKSWTADR</sequence>
<comment type="subunit">
    <text evidence="2 5">Homopentamer.</text>
</comment>
<accession>A0A7Z2S8U7</accession>
<dbReference type="InterPro" id="IPR040026">
    <property type="entry name" value="FliD"/>
</dbReference>
<evidence type="ECO:0000256" key="2">
    <source>
        <dbReference type="ARBA" id="ARBA00011255"/>
    </source>
</evidence>
<dbReference type="EMBL" id="CP047895">
    <property type="protein sequence ID" value="QHL90179.1"/>
    <property type="molecule type" value="Genomic_DNA"/>
</dbReference>
<dbReference type="GO" id="GO:0009424">
    <property type="term" value="C:bacterial-type flagellum hook"/>
    <property type="evidence" value="ECO:0007669"/>
    <property type="project" value="UniProtKB-UniRule"/>
</dbReference>
<comment type="similarity">
    <text evidence="1 5">Belongs to the FliD family.</text>
</comment>
<dbReference type="Pfam" id="PF02465">
    <property type="entry name" value="FliD_N"/>
    <property type="match status" value="1"/>
</dbReference>
<evidence type="ECO:0000259" key="7">
    <source>
        <dbReference type="Pfam" id="PF07195"/>
    </source>
</evidence>
<dbReference type="PANTHER" id="PTHR30288">
    <property type="entry name" value="FLAGELLAR CAP/ASSEMBLY PROTEIN FLID"/>
    <property type="match status" value="1"/>
</dbReference>
<evidence type="ECO:0000313" key="8">
    <source>
        <dbReference type="EMBL" id="QHL90179.1"/>
    </source>
</evidence>
<comment type="function">
    <text evidence="5">Required for morphogenesis and for the elongation of the flagellar filament by facilitating polymerization of the flagellin monomers at the tip of growing filament. Forms a capping structure, which prevents flagellin subunits (transported through the central channel of the flagellum) from leaking out without polymerization at the distal end.</text>
</comment>
<dbReference type="InterPro" id="IPR010810">
    <property type="entry name" value="Flagellin_hook_IN_motif"/>
</dbReference>
<dbReference type="InterPro" id="IPR003481">
    <property type="entry name" value="FliD_N"/>
</dbReference>
<name>A0A7Z2S8U7_9SPHN</name>
<keyword evidence="8" id="KW-0282">Flagellum</keyword>
<dbReference type="GO" id="GO:0005576">
    <property type="term" value="C:extracellular region"/>
    <property type="evidence" value="ECO:0007669"/>
    <property type="project" value="UniProtKB-SubCell"/>
</dbReference>
<proteinExistence type="inferred from homology"/>
<dbReference type="KEGG" id="schy:GVO57_04185"/>
<comment type="subcellular location">
    <subcellularLocation>
        <location evidence="5">Secreted</location>
    </subcellularLocation>
    <subcellularLocation>
        <location evidence="5">Bacterial flagellum</location>
    </subcellularLocation>
</comment>
<keyword evidence="5" id="KW-0964">Secreted</keyword>
<dbReference type="GO" id="GO:0007155">
    <property type="term" value="P:cell adhesion"/>
    <property type="evidence" value="ECO:0007669"/>
    <property type="project" value="InterPro"/>
</dbReference>
<keyword evidence="4 5" id="KW-0975">Bacterial flagellum</keyword>
<reference evidence="8 9" key="1">
    <citation type="submission" date="2020-01" db="EMBL/GenBank/DDBJ databases">
        <title>Sphingomonas sp. C33 whole genome sequece.</title>
        <authorList>
            <person name="Park C."/>
        </authorList>
    </citation>
    <scope>NUCLEOTIDE SEQUENCE [LARGE SCALE GENOMIC DNA]</scope>
    <source>
        <strain evidence="8 9">C33</strain>
    </source>
</reference>
<dbReference type="Proteomes" id="UP000464468">
    <property type="component" value="Chromosome"/>
</dbReference>
<dbReference type="InterPro" id="IPR010809">
    <property type="entry name" value="FliD_C"/>
</dbReference>
<dbReference type="GO" id="GO:0009421">
    <property type="term" value="C:bacterial-type flagellum filament cap"/>
    <property type="evidence" value="ECO:0007669"/>
    <property type="project" value="InterPro"/>
</dbReference>
<dbReference type="AlphaFoldDB" id="A0A7Z2S8U7"/>
<evidence type="ECO:0000256" key="5">
    <source>
        <dbReference type="RuleBase" id="RU362066"/>
    </source>
</evidence>
<organism evidence="8 9">
    <name type="scientific">Sphingomonas changnyeongensis</name>
    <dbReference type="NCBI Taxonomy" id="2698679"/>
    <lineage>
        <taxon>Bacteria</taxon>
        <taxon>Pseudomonadati</taxon>
        <taxon>Pseudomonadota</taxon>
        <taxon>Alphaproteobacteria</taxon>
        <taxon>Sphingomonadales</taxon>
        <taxon>Sphingomonadaceae</taxon>
        <taxon>Sphingomonas</taxon>
    </lineage>
</organism>
<feature type="domain" description="Flagellar hook-associated protein 2 C-terminal" evidence="7">
    <location>
        <begin position="236"/>
        <end position="451"/>
    </location>
</feature>
<keyword evidence="8" id="KW-0966">Cell projection</keyword>
<dbReference type="RefSeq" id="WP_160592107.1">
    <property type="nucleotide sequence ID" value="NZ_CP047895.1"/>
</dbReference>
<dbReference type="PANTHER" id="PTHR30288:SF0">
    <property type="entry name" value="FLAGELLAR HOOK-ASSOCIATED PROTEIN 2"/>
    <property type="match status" value="1"/>
</dbReference>
<evidence type="ECO:0000256" key="3">
    <source>
        <dbReference type="ARBA" id="ARBA00023054"/>
    </source>
</evidence>
<dbReference type="Pfam" id="PF07196">
    <property type="entry name" value="Flagellin_IN"/>
    <property type="match status" value="1"/>
</dbReference>
<evidence type="ECO:0000256" key="4">
    <source>
        <dbReference type="ARBA" id="ARBA00023143"/>
    </source>
</evidence>
<keyword evidence="3" id="KW-0175">Coiled coil</keyword>